<dbReference type="Gene3D" id="1.20.1250.20">
    <property type="entry name" value="MFS general substrate transporter like domains"/>
    <property type="match status" value="1"/>
</dbReference>
<dbReference type="SUPFAM" id="SSF103473">
    <property type="entry name" value="MFS general substrate transporter"/>
    <property type="match status" value="1"/>
</dbReference>
<dbReference type="InterPro" id="IPR036259">
    <property type="entry name" value="MFS_trans_sf"/>
</dbReference>
<keyword evidence="4" id="KW-1185">Reference proteome</keyword>
<feature type="non-terminal residue" evidence="3">
    <location>
        <position position="1"/>
    </location>
</feature>
<evidence type="ECO:0000313" key="3">
    <source>
        <dbReference type="EMBL" id="KMS94475.1"/>
    </source>
</evidence>
<name>A0A0J8DUI5_BETVV</name>
<dbReference type="GO" id="GO:0016020">
    <property type="term" value="C:membrane"/>
    <property type="evidence" value="ECO:0007669"/>
    <property type="project" value="InterPro"/>
</dbReference>
<dbReference type="PANTHER" id="PTHR11388:SF100">
    <property type="entry name" value="SOLUTE CARRIER ORGANIC ANION TRANSPORTER FAMILY MEMBER 4A1"/>
    <property type="match status" value="1"/>
</dbReference>
<keyword evidence="1" id="KW-1015">Disulfide bond</keyword>
<dbReference type="EMBL" id="KQ093118">
    <property type="protein sequence ID" value="KMS94475.1"/>
    <property type="molecule type" value="Genomic_DNA"/>
</dbReference>
<keyword evidence="2" id="KW-0472">Membrane</keyword>
<dbReference type="Gramene" id="KMS94475">
    <property type="protein sequence ID" value="KMS94475"/>
    <property type="gene ID" value="BVRB_021040"/>
</dbReference>
<sequence length="176" mass="19441">HRHDFNIVADVTAILSNPVFFWTVFGYAMQTFVVGGYSSFGESFLEEADGITASKSSLLFGVITFVAGVSGTAFGGLLLDQYSKSLISNSESCPEIVCPDPTTALLAEGVIPERRSRILDAARTVAALRIISAAAWIVWRYRELCFIDILLLDFTLLCIIFYLAESTYFPLWSIPY</sequence>
<dbReference type="AlphaFoldDB" id="A0A0J8DUI5"/>
<protein>
    <recommendedName>
        <fullName evidence="5">Major facilitator superfamily (MFS) profile domain-containing protein</fullName>
    </recommendedName>
</protein>
<accession>A0A0J8DUI5</accession>
<organism evidence="3 4">
    <name type="scientific">Beta vulgaris subsp. vulgaris</name>
    <name type="common">Beet</name>
    <dbReference type="NCBI Taxonomy" id="3555"/>
    <lineage>
        <taxon>Eukaryota</taxon>
        <taxon>Viridiplantae</taxon>
        <taxon>Streptophyta</taxon>
        <taxon>Embryophyta</taxon>
        <taxon>Tracheophyta</taxon>
        <taxon>Spermatophyta</taxon>
        <taxon>Magnoliopsida</taxon>
        <taxon>eudicotyledons</taxon>
        <taxon>Gunneridae</taxon>
        <taxon>Pentapetalae</taxon>
        <taxon>Caryophyllales</taxon>
        <taxon>Chenopodiaceae</taxon>
        <taxon>Betoideae</taxon>
        <taxon>Beta</taxon>
    </lineage>
</organism>
<dbReference type="OrthoDB" id="6770063at2759"/>
<dbReference type="GO" id="GO:0055085">
    <property type="term" value="P:transmembrane transport"/>
    <property type="evidence" value="ECO:0007669"/>
    <property type="project" value="InterPro"/>
</dbReference>
<feature type="transmembrane region" description="Helical" evidence="2">
    <location>
        <begin position="58"/>
        <end position="79"/>
    </location>
</feature>
<evidence type="ECO:0000256" key="1">
    <source>
        <dbReference type="ARBA" id="ARBA00023157"/>
    </source>
</evidence>
<reference evidence="3 4" key="1">
    <citation type="journal article" date="2014" name="Nature">
        <title>The genome of the recently domesticated crop plant sugar beet (Beta vulgaris).</title>
        <authorList>
            <person name="Dohm J.C."/>
            <person name="Minoche A.E."/>
            <person name="Holtgrawe D."/>
            <person name="Capella-Gutierrez S."/>
            <person name="Zakrzewski F."/>
            <person name="Tafer H."/>
            <person name="Rupp O."/>
            <person name="Sorensen T.R."/>
            <person name="Stracke R."/>
            <person name="Reinhardt R."/>
            <person name="Goesmann A."/>
            <person name="Kraft T."/>
            <person name="Schulz B."/>
            <person name="Stadler P.F."/>
            <person name="Schmidt T."/>
            <person name="Gabaldon T."/>
            <person name="Lehrach H."/>
            <person name="Weisshaar B."/>
            <person name="Himmelbauer H."/>
        </authorList>
    </citation>
    <scope>NUCLEOTIDE SEQUENCE [LARGE SCALE GENOMIC DNA]</scope>
    <source>
        <tissue evidence="3">Taproot</tissue>
    </source>
</reference>
<keyword evidence="2" id="KW-1133">Transmembrane helix</keyword>
<dbReference type="Pfam" id="PF03137">
    <property type="entry name" value="OATP"/>
    <property type="match status" value="1"/>
</dbReference>
<keyword evidence="2" id="KW-0812">Transmembrane</keyword>
<feature type="transmembrane region" description="Helical" evidence="2">
    <location>
        <begin position="146"/>
        <end position="164"/>
    </location>
</feature>
<dbReference type="PANTHER" id="PTHR11388">
    <property type="entry name" value="ORGANIC ANION TRANSPORTER"/>
    <property type="match status" value="1"/>
</dbReference>
<evidence type="ECO:0000313" key="4">
    <source>
        <dbReference type="Proteomes" id="UP000035740"/>
    </source>
</evidence>
<evidence type="ECO:0000256" key="2">
    <source>
        <dbReference type="SAM" id="Phobius"/>
    </source>
</evidence>
<gene>
    <name evidence="3" type="ORF">BVRB_021040</name>
</gene>
<feature type="transmembrane region" description="Helical" evidence="2">
    <location>
        <begin position="19"/>
        <end position="37"/>
    </location>
</feature>
<dbReference type="Proteomes" id="UP000035740">
    <property type="component" value="Unassembled WGS sequence"/>
</dbReference>
<dbReference type="InterPro" id="IPR004156">
    <property type="entry name" value="OATP"/>
</dbReference>
<evidence type="ECO:0008006" key="5">
    <source>
        <dbReference type="Google" id="ProtNLM"/>
    </source>
</evidence>
<proteinExistence type="predicted"/>